<dbReference type="AlphaFoldDB" id="A0AAP0NRK1"/>
<evidence type="ECO:0000313" key="3">
    <source>
        <dbReference type="EMBL" id="KAK9117202.1"/>
    </source>
</evidence>
<name>A0AAP0NRK1_9MAGN</name>
<dbReference type="EMBL" id="JBBNAE010000006">
    <property type="protein sequence ID" value="KAK9117202.1"/>
    <property type="molecule type" value="Genomic_DNA"/>
</dbReference>
<evidence type="ECO:0000256" key="2">
    <source>
        <dbReference type="SAM" id="Phobius"/>
    </source>
</evidence>
<comment type="caution">
    <text evidence="3">The sequence shown here is derived from an EMBL/GenBank/DDBJ whole genome shotgun (WGS) entry which is preliminary data.</text>
</comment>
<protein>
    <submittedName>
        <fullName evidence="3">Uncharacterized protein</fullName>
    </submittedName>
</protein>
<gene>
    <name evidence="3" type="ORF">Sjap_016149</name>
</gene>
<dbReference type="Proteomes" id="UP001417504">
    <property type="component" value="Unassembled WGS sequence"/>
</dbReference>
<evidence type="ECO:0000256" key="1">
    <source>
        <dbReference type="SAM" id="MobiDB-lite"/>
    </source>
</evidence>
<keyword evidence="2" id="KW-0812">Transmembrane</keyword>
<evidence type="ECO:0000313" key="4">
    <source>
        <dbReference type="Proteomes" id="UP001417504"/>
    </source>
</evidence>
<feature type="region of interest" description="Disordered" evidence="1">
    <location>
        <begin position="1"/>
        <end position="105"/>
    </location>
</feature>
<keyword evidence="2" id="KW-0472">Membrane</keyword>
<proteinExistence type="predicted"/>
<accession>A0AAP0NRK1</accession>
<keyword evidence="4" id="KW-1185">Reference proteome</keyword>
<reference evidence="3 4" key="1">
    <citation type="submission" date="2024-01" db="EMBL/GenBank/DDBJ databases">
        <title>Genome assemblies of Stephania.</title>
        <authorList>
            <person name="Yang L."/>
        </authorList>
    </citation>
    <scope>NUCLEOTIDE SEQUENCE [LARGE SCALE GENOMIC DNA]</scope>
    <source>
        <strain evidence="3">QJT</strain>
        <tissue evidence="3">Leaf</tissue>
    </source>
</reference>
<keyword evidence="2" id="KW-1133">Transmembrane helix</keyword>
<feature type="transmembrane region" description="Helical" evidence="2">
    <location>
        <begin position="206"/>
        <end position="227"/>
    </location>
</feature>
<feature type="compositionally biased region" description="Basic and acidic residues" evidence="1">
    <location>
        <begin position="60"/>
        <end position="71"/>
    </location>
</feature>
<organism evidence="3 4">
    <name type="scientific">Stephania japonica</name>
    <dbReference type="NCBI Taxonomy" id="461633"/>
    <lineage>
        <taxon>Eukaryota</taxon>
        <taxon>Viridiplantae</taxon>
        <taxon>Streptophyta</taxon>
        <taxon>Embryophyta</taxon>
        <taxon>Tracheophyta</taxon>
        <taxon>Spermatophyta</taxon>
        <taxon>Magnoliopsida</taxon>
        <taxon>Ranunculales</taxon>
        <taxon>Menispermaceae</taxon>
        <taxon>Menispermoideae</taxon>
        <taxon>Cissampelideae</taxon>
        <taxon>Stephania</taxon>
    </lineage>
</organism>
<sequence length="232" mass="24216">MVTPLSSLVRHRRPPALSSRTSSEVSWVVGSREGATAATGTCQGRHTVAHRSPDGPRAPAIDDDHAVEGHKLPPRPRPPPPSIASTRRRGSPAPAEVAASLAGRRGGKKVETEGCEIYHSFGPVLATTPLTGLPSTRPLAIASPAGVAVAAETTTSATADLSLPCGSHSSQSLLNHHYGDFAVDAMIWGIVEDLTMSIMESHSPGVSLLVVVSFVSVISCDVALLVANYRVW</sequence>